<feature type="domain" description="DUF1559" evidence="2">
    <location>
        <begin position="39"/>
        <end position="300"/>
    </location>
</feature>
<dbReference type="EMBL" id="CP074694">
    <property type="protein sequence ID" value="QVL31199.1"/>
    <property type="molecule type" value="Genomic_DNA"/>
</dbReference>
<gene>
    <name evidence="3" type="ORF">KIH39_20470</name>
</gene>
<sequence length="331" mass="35116">MLSLPSEVRRLRRGFTLIELLVVIAIIAILIGLLLPAVQKVREAAARMSCQNNLKQLGLAALNFESTYGVLPAGYYGPAPGTNYGVGDFWSYRFVGLIPQLLPYLEQGNIYSIFSSTLTGGVNTPGPNWWGVNEQWTAAQYRLKILQCPSDDPYQWASSASIFVLLAAQEYDPNSGSITAASFGPGATPTLGLTNYLGVAGGLGAFASSNGWAPYQGVFTTQSKVTITGIIDGTSNTLMFGESLGGEQTGTRSTLFSWFGVGSMGTAYDIPNVEAGWYQFGSNHPGVLNVTYCDGSVRTLIKGGGNTFGGLIQLSGMADGQVIPSPNPYSN</sequence>
<evidence type="ECO:0000313" key="3">
    <source>
        <dbReference type="EMBL" id="QVL31199.1"/>
    </source>
</evidence>
<accession>A0A8E6B4C3</accession>
<dbReference type="InterPro" id="IPR027558">
    <property type="entry name" value="Pre_pil_HX9DG_C"/>
</dbReference>
<keyword evidence="1" id="KW-1133">Transmembrane helix</keyword>
<keyword evidence="4" id="KW-1185">Reference proteome</keyword>
<dbReference type="Pfam" id="PF07596">
    <property type="entry name" value="SBP_bac_10"/>
    <property type="match status" value="1"/>
</dbReference>
<proteinExistence type="predicted"/>
<dbReference type="SUPFAM" id="SSF54523">
    <property type="entry name" value="Pili subunits"/>
    <property type="match status" value="1"/>
</dbReference>
<name>A0A8E6B4C3_9BACT</name>
<dbReference type="InterPro" id="IPR012902">
    <property type="entry name" value="N_methyl_site"/>
</dbReference>
<keyword evidence="1" id="KW-0812">Transmembrane</keyword>
<dbReference type="RefSeq" id="WP_213495080.1">
    <property type="nucleotide sequence ID" value="NZ_CP074694.1"/>
</dbReference>
<dbReference type="NCBIfam" id="TIGR04294">
    <property type="entry name" value="pre_pil_HX9DG"/>
    <property type="match status" value="1"/>
</dbReference>
<organism evidence="3 4">
    <name type="scientific">Telmatocola sphagniphila</name>
    <dbReference type="NCBI Taxonomy" id="1123043"/>
    <lineage>
        <taxon>Bacteria</taxon>
        <taxon>Pseudomonadati</taxon>
        <taxon>Planctomycetota</taxon>
        <taxon>Planctomycetia</taxon>
        <taxon>Gemmatales</taxon>
        <taxon>Gemmataceae</taxon>
    </lineage>
</organism>
<dbReference type="Pfam" id="PF07963">
    <property type="entry name" value="N_methyl"/>
    <property type="match status" value="1"/>
</dbReference>
<dbReference type="InterPro" id="IPR045584">
    <property type="entry name" value="Pilin-like"/>
</dbReference>
<reference evidence="3" key="1">
    <citation type="submission" date="2021-05" db="EMBL/GenBank/DDBJ databases">
        <title>Complete genome sequence of the cellulolytic planctomycete Telmatocola sphagniphila SP2T and characterization of the first cellulase from planctomycetes.</title>
        <authorList>
            <person name="Rakitin A.L."/>
            <person name="Beletsky A.V."/>
            <person name="Naumoff D.G."/>
            <person name="Kulichevskaya I.S."/>
            <person name="Mardanov A.V."/>
            <person name="Ravin N.V."/>
            <person name="Dedysh S.N."/>
        </authorList>
    </citation>
    <scope>NUCLEOTIDE SEQUENCE</scope>
    <source>
        <strain evidence="3">SP2T</strain>
    </source>
</reference>
<dbReference type="Proteomes" id="UP000676194">
    <property type="component" value="Chromosome"/>
</dbReference>
<dbReference type="AlphaFoldDB" id="A0A8E6B4C3"/>
<evidence type="ECO:0000259" key="2">
    <source>
        <dbReference type="Pfam" id="PF07596"/>
    </source>
</evidence>
<dbReference type="Gene3D" id="3.30.700.10">
    <property type="entry name" value="Glycoprotein, Type 4 Pilin"/>
    <property type="match status" value="1"/>
</dbReference>
<dbReference type="PANTHER" id="PTHR30093:SF2">
    <property type="entry name" value="TYPE II SECRETION SYSTEM PROTEIN H"/>
    <property type="match status" value="1"/>
</dbReference>
<evidence type="ECO:0000256" key="1">
    <source>
        <dbReference type="SAM" id="Phobius"/>
    </source>
</evidence>
<dbReference type="KEGG" id="tsph:KIH39_20470"/>
<protein>
    <submittedName>
        <fullName evidence="3">DUF1559 domain-containing protein</fullName>
    </submittedName>
</protein>
<keyword evidence="1" id="KW-0472">Membrane</keyword>
<dbReference type="NCBIfam" id="TIGR02532">
    <property type="entry name" value="IV_pilin_GFxxxE"/>
    <property type="match status" value="1"/>
</dbReference>
<evidence type="ECO:0000313" key="4">
    <source>
        <dbReference type="Proteomes" id="UP000676194"/>
    </source>
</evidence>
<dbReference type="InterPro" id="IPR011453">
    <property type="entry name" value="DUF1559"/>
</dbReference>
<feature type="transmembrane region" description="Helical" evidence="1">
    <location>
        <begin position="20"/>
        <end position="38"/>
    </location>
</feature>
<dbReference type="PANTHER" id="PTHR30093">
    <property type="entry name" value="GENERAL SECRETION PATHWAY PROTEIN G"/>
    <property type="match status" value="1"/>
</dbReference>
<dbReference type="PROSITE" id="PS00409">
    <property type="entry name" value="PROKAR_NTER_METHYL"/>
    <property type="match status" value="1"/>
</dbReference>